<dbReference type="PANTHER" id="PTHR13924">
    <property type="entry name" value="TRANSFORMING ACIDIC COILED-COIL CONTAINING PROTEIN 1/2"/>
    <property type="match status" value="1"/>
</dbReference>
<evidence type="ECO:0000256" key="6">
    <source>
        <dbReference type="ARBA" id="ARBA00023212"/>
    </source>
</evidence>
<evidence type="ECO:0000256" key="3">
    <source>
        <dbReference type="ARBA" id="ARBA00022490"/>
    </source>
</evidence>
<reference evidence="10" key="1">
    <citation type="submission" date="2016-11" db="UniProtKB">
        <authorList>
            <consortium name="WormBaseParasite"/>
        </authorList>
    </citation>
    <scope>IDENTIFICATION</scope>
    <source>
        <strain evidence="10">pt0022</strain>
    </source>
</reference>
<proteinExistence type="inferred from homology"/>
<feature type="domain" description="Transforming acidic coiled-coil-containing protein C-terminal" evidence="9">
    <location>
        <begin position="766"/>
        <end position="970"/>
    </location>
</feature>
<dbReference type="GO" id="GO:0005737">
    <property type="term" value="C:cytoplasm"/>
    <property type="evidence" value="ECO:0007669"/>
    <property type="project" value="TreeGrafter"/>
</dbReference>
<dbReference type="Gene3D" id="1.20.5.1000">
    <property type="entry name" value="arf6 gtpase in complex with a specific effector, jip4"/>
    <property type="match status" value="1"/>
</dbReference>
<feature type="region of interest" description="Disordered" evidence="8">
    <location>
        <begin position="694"/>
        <end position="721"/>
    </location>
</feature>
<evidence type="ECO:0000256" key="8">
    <source>
        <dbReference type="SAM" id="MobiDB-lite"/>
    </source>
</evidence>
<keyword evidence="6" id="KW-0206">Cytoskeleton</keyword>
<evidence type="ECO:0000256" key="4">
    <source>
        <dbReference type="ARBA" id="ARBA00022553"/>
    </source>
</evidence>
<dbReference type="WBParaSite" id="maker-PairedContig_930-snap-gene-0.6-mRNA-1">
    <property type="protein sequence ID" value="maker-PairedContig_930-snap-gene-0.6-mRNA-1"/>
    <property type="gene ID" value="maker-PairedContig_930-snap-gene-0.6"/>
</dbReference>
<evidence type="ECO:0000259" key="9">
    <source>
        <dbReference type="Pfam" id="PF05010"/>
    </source>
</evidence>
<dbReference type="InterPro" id="IPR039915">
    <property type="entry name" value="TACC"/>
</dbReference>
<evidence type="ECO:0000313" key="10">
    <source>
        <dbReference type="WBParaSite" id="maker-PairedContig_930-snap-gene-0.6-mRNA-1"/>
    </source>
</evidence>
<evidence type="ECO:0000256" key="7">
    <source>
        <dbReference type="SAM" id="Coils"/>
    </source>
</evidence>
<feature type="region of interest" description="Disordered" evidence="8">
    <location>
        <begin position="52"/>
        <end position="76"/>
    </location>
</feature>
<dbReference type="Pfam" id="PF05010">
    <property type="entry name" value="TACC_C"/>
    <property type="match status" value="1"/>
</dbReference>
<comment type="subcellular location">
    <subcellularLocation>
        <location evidence="1">Cytoplasm</location>
        <location evidence="1">Cytoskeleton</location>
    </subcellularLocation>
</comment>
<dbReference type="InterPro" id="IPR007707">
    <property type="entry name" value="TACC_C"/>
</dbReference>
<feature type="coiled-coil region" evidence="7">
    <location>
        <begin position="899"/>
        <end position="930"/>
    </location>
</feature>
<dbReference type="PANTHER" id="PTHR13924:SF10">
    <property type="entry name" value="TRANSFORMING ACIDIC COILED-COIL PROTEIN, ISOFORM K"/>
    <property type="match status" value="1"/>
</dbReference>
<feature type="compositionally biased region" description="Basic and acidic residues" evidence="8">
    <location>
        <begin position="702"/>
        <end position="714"/>
    </location>
</feature>
<accession>A0A1I8F0Q8</accession>
<dbReference type="GO" id="GO:0007052">
    <property type="term" value="P:mitotic spindle organization"/>
    <property type="evidence" value="ECO:0007669"/>
    <property type="project" value="InterPro"/>
</dbReference>
<dbReference type="Gene3D" id="1.20.5.1700">
    <property type="match status" value="1"/>
</dbReference>
<keyword evidence="5 7" id="KW-0175">Coiled coil</keyword>
<organism evidence="10">
    <name type="scientific">Wuchereria bancrofti</name>
    <dbReference type="NCBI Taxonomy" id="6293"/>
    <lineage>
        <taxon>Eukaryota</taxon>
        <taxon>Metazoa</taxon>
        <taxon>Ecdysozoa</taxon>
        <taxon>Nematoda</taxon>
        <taxon>Chromadorea</taxon>
        <taxon>Rhabditida</taxon>
        <taxon>Spirurina</taxon>
        <taxon>Spiruromorpha</taxon>
        <taxon>Filarioidea</taxon>
        <taxon>Onchocercidae</taxon>
        <taxon>Wuchereria</taxon>
    </lineage>
</organism>
<evidence type="ECO:0000256" key="2">
    <source>
        <dbReference type="ARBA" id="ARBA00009423"/>
    </source>
</evidence>
<protein>
    <submittedName>
        <fullName evidence="10">TACC_C domain-containing protein</fullName>
    </submittedName>
</protein>
<feature type="region of interest" description="Disordered" evidence="8">
    <location>
        <begin position="816"/>
        <end position="837"/>
    </location>
</feature>
<sequence>MMKCIYPVIKIRSTKAQGPILRSITHKDTQTSLPLQENEFVTVMSSSYRDSSTETYTVSGSSSTCDEEEMDQTSSEEPIRAMIHKRRFTFTSAKAVTGNQSNSANLSDENRITTPEMAIITEPKLLEIPTNKTSELNETADISNENQNPPGLGCQSEFDIVSNDFSEEVSKAVIRNEPGTIDVSSNAPTPKINFGSLPCEFPTEQALLEAFPNGISSKALSETNSDPSSCAIISNDILTQPLPAEPIHNVLQNIESKPATAAAVVTTQAPTAISTTKTAAFQRKVKDVSLFPVQNTNETKASASENNAQELTANIAASFVHTQTNLANNTECTTETKHLQQVQLQQSASESSKVQASPHVPTQTSCETSELDTTQAHKTVFELLSNLAPLPNKNSTIPNFSDQVVLVGTASGTPEIQKTVQFGVMERDNSRNEIVLKEQQHSSETVGVKPMTLSEAEKLEGMEVSSDAILEGKQNPAEGPITQFETPHRPAPRWFNLKRRDSRLIELILQLLWLVQGFDSFSIRGIFRQSELTLKNFYCSIDSRTITRPSKTRVQQLLDTTVTQFSKTESESRTADMLSTNQGQLLPSAVATTTASHTLPQPPQILEQQSAVAPQPQIIQALPPRSVQQQTAASKSVPLQTCAPKIISQLEHQQQCTATAVPVRGVIQPVVIPPNITPCIPVVNANSAVISSAAAAAQGPPHHLENSQREERKSSQRVRQRTVTVQSQISLDITAAYNEVKQMHSDDPATELMRRVQAIVATREKEWTAKNEKLTQLLAHEQRRNEPLEQKAAERLLAMAEYEKLVQEFVEELKKKNSDGESKSVGRPGPERNLSPDDVTQLLKERDQLAEEVNSLETSYSELFRRYEKLRQTSVEIKRNEDSVKSASEEMARRYSLLAEKFEMLRRNAEEQLDLANNEIERLIKQHEADTLGLRLKVKHQESKINSLTVSLDARQKELESMTAIFEEVITKAEANDVAGSLRKVT</sequence>
<dbReference type="GO" id="GO:0005856">
    <property type="term" value="C:cytoskeleton"/>
    <property type="evidence" value="ECO:0007669"/>
    <property type="project" value="UniProtKB-SubCell"/>
</dbReference>
<keyword evidence="4" id="KW-0597">Phosphoprotein</keyword>
<evidence type="ECO:0000256" key="1">
    <source>
        <dbReference type="ARBA" id="ARBA00004245"/>
    </source>
</evidence>
<comment type="similarity">
    <text evidence="2">Belongs to the TACC family.</text>
</comment>
<dbReference type="STRING" id="6293.A0A1I8F0Q8"/>
<name>A0A1I8F0Q8_WUCBA</name>
<feature type="region of interest" description="Disordered" evidence="8">
    <location>
        <begin position="341"/>
        <end position="371"/>
    </location>
</feature>
<feature type="compositionally biased region" description="Polar residues" evidence="8">
    <location>
        <begin position="52"/>
        <end position="64"/>
    </location>
</feature>
<keyword evidence="3" id="KW-0963">Cytoplasm</keyword>
<evidence type="ECO:0000256" key="5">
    <source>
        <dbReference type="ARBA" id="ARBA00023054"/>
    </source>
</evidence>
<dbReference type="AlphaFoldDB" id="A0A1I8F0Q8"/>